<reference evidence="3" key="4">
    <citation type="submission" date="2019-03" db="UniProtKB">
        <authorList>
            <consortium name="EnsemblPlants"/>
        </authorList>
    </citation>
    <scope>IDENTIFICATION</scope>
</reference>
<reference evidence="3" key="5">
    <citation type="journal article" date="2021" name="G3 (Bethesda)">
        <title>Aegilops tauschii genome assembly Aet v5.0 features greater sequence contiguity and improved annotation.</title>
        <authorList>
            <person name="Wang L."/>
            <person name="Zhu T."/>
            <person name="Rodriguez J.C."/>
            <person name="Deal K.R."/>
            <person name="Dubcovsky J."/>
            <person name="McGuire P.E."/>
            <person name="Lux T."/>
            <person name="Spannagl M."/>
            <person name="Mayer K.F.X."/>
            <person name="Baldrich P."/>
            <person name="Meyers B.C."/>
            <person name="Huo N."/>
            <person name="Gu Y.Q."/>
            <person name="Zhou H."/>
            <person name="Devos K.M."/>
            <person name="Bennetzen J.L."/>
            <person name="Unver T."/>
            <person name="Budak H."/>
            <person name="Gulick P.J."/>
            <person name="Galiba G."/>
            <person name="Kalapos B."/>
            <person name="Nelson D.R."/>
            <person name="Li P."/>
            <person name="You F.M."/>
            <person name="Luo M.C."/>
            <person name="Dvorak J."/>
        </authorList>
    </citation>
    <scope>NUCLEOTIDE SEQUENCE [LARGE SCALE GENOMIC DNA]</scope>
    <source>
        <strain evidence="3">cv. AL8/78</strain>
    </source>
</reference>
<sequence length="185" mass="19475">MENTKSSWFHAQAAAAAAAADLTLAFGPAGGNQGWEENREAVAPTARVNGKDVRLFPCLFCNKTFLKSQALGGHQNAHRKDRLGSFSDPYMYGPYGEGPFRGTAVDSGSGWSMSTSVLSHGGSRVSAPASADARPERWGSGAPRFAEHAQLLLDPAAGHDGAVEMLSTRASVASAGEELELELRL</sequence>
<dbReference type="GeneID" id="109742281"/>
<keyword evidence="4" id="KW-1185">Reference proteome</keyword>
<organism evidence="3 4">
    <name type="scientific">Aegilops tauschii subsp. strangulata</name>
    <name type="common">Goatgrass</name>
    <dbReference type="NCBI Taxonomy" id="200361"/>
    <lineage>
        <taxon>Eukaryota</taxon>
        <taxon>Viridiplantae</taxon>
        <taxon>Streptophyta</taxon>
        <taxon>Embryophyta</taxon>
        <taxon>Tracheophyta</taxon>
        <taxon>Spermatophyta</taxon>
        <taxon>Magnoliopsida</taxon>
        <taxon>Liliopsida</taxon>
        <taxon>Poales</taxon>
        <taxon>Poaceae</taxon>
        <taxon>BOP clade</taxon>
        <taxon>Pooideae</taxon>
        <taxon>Triticodae</taxon>
        <taxon>Triticeae</taxon>
        <taxon>Triticinae</taxon>
        <taxon>Aegilops</taxon>
    </lineage>
</organism>
<dbReference type="InterPro" id="IPR013087">
    <property type="entry name" value="Znf_C2H2_type"/>
</dbReference>
<keyword evidence="1" id="KW-0479">Metal-binding</keyword>
<dbReference type="PANTHER" id="PTHR45730">
    <property type="entry name" value="ZINC FINGER PROTEIN JAGGED"/>
    <property type="match status" value="1"/>
</dbReference>
<dbReference type="InterPro" id="IPR036236">
    <property type="entry name" value="Znf_C2H2_sf"/>
</dbReference>
<dbReference type="GO" id="GO:0003700">
    <property type="term" value="F:DNA-binding transcription factor activity"/>
    <property type="evidence" value="ECO:0007669"/>
    <property type="project" value="InterPro"/>
</dbReference>
<reference evidence="3" key="3">
    <citation type="journal article" date="2017" name="Nature">
        <title>Genome sequence of the progenitor of the wheat D genome Aegilops tauschii.</title>
        <authorList>
            <person name="Luo M.C."/>
            <person name="Gu Y.Q."/>
            <person name="Puiu D."/>
            <person name="Wang H."/>
            <person name="Twardziok S.O."/>
            <person name="Deal K.R."/>
            <person name="Huo N."/>
            <person name="Zhu T."/>
            <person name="Wang L."/>
            <person name="Wang Y."/>
            <person name="McGuire P.E."/>
            <person name="Liu S."/>
            <person name="Long H."/>
            <person name="Ramasamy R.K."/>
            <person name="Rodriguez J.C."/>
            <person name="Van S.L."/>
            <person name="Yuan L."/>
            <person name="Wang Z."/>
            <person name="Xia Z."/>
            <person name="Xiao L."/>
            <person name="Anderson O.D."/>
            <person name="Ouyang S."/>
            <person name="Liang Y."/>
            <person name="Zimin A.V."/>
            <person name="Pertea G."/>
            <person name="Qi P."/>
            <person name="Bennetzen J.L."/>
            <person name="Dai X."/>
            <person name="Dawson M.W."/>
            <person name="Muller H.G."/>
            <person name="Kugler K."/>
            <person name="Rivarola-Duarte L."/>
            <person name="Spannagl M."/>
            <person name="Mayer K.F.X."/>
            <person name="Lu F.H."/>
            <person name="Bevan M.W."/>
            <person name="Leroy P."/>
            <person name="Li P."/>
            <person name="You F.M."/>
            <person name="Sun Q."/>
            <person name="Liu Z."/>
            <person name="Lyons E."/>
            <person name="Wicker T."/>
            <person name="Salzberg S.L."/>
            <person name="Devos K.M."/>
            <person name="Dvorak J."/>
        </authorList>
    </citation>
    <scope>NUCLEOTIDE SEQUENCE [LARGE SCALE GENOMIC DNA]</scope>
    <source>
        <strain evidence="3">cv. AL8/78</strain>
    </source>
</reference>
<dbReference type="Proteomes" id="UP000015105">
    <property type="component" value="Chromosome 4D"/>
</dbReference>
<reference evidence="4" key="1">
    <citation type="journal article" date="2014" name="Science">
        <title>Ancient hybridizations among the ancestral genomes of bread wheat.</title>
        <authorList>
            <consortium name="International Wheat Genome Sequencing Consortium,"/>
            <person name="Marcussen T."/>
            <person name="Sandve S.R."/>
            <person name="Heier L."/>
            <person name="Spannagl M."/>
            <person name="Pfeifer M."/>
            <person name="Jakobsen K.S."/>
            <person name="Wulff B.B."/>
            <person name="Steuernagel B."/>
            <person name="Mayer K.F."/>
            <person name="Olsen O.A."/>
        </authorList>
    </citation>
    <scope>NUCLEOTIDE SEQUENCE [LARGE SCALE GENOMIC DNA]</scope>
    <source>
        <strain evidence="4">cv. AL8/78</strain>
    </source>
</reference>
<protein>
    <recommendedName>
        <fullName evidence="2">C2H2-type domain-containing protein</fullName>
    </recommendedName>
</protein>
<evidence type="ECO:0000259" key="2">
    <source>
        <dbReference type="PROSITE" id="PS50157"/>
    </source>
</evidence>
<name>A0A453J719_AEGTS</name>
<dbReference type="OMA" id="YDEGHIR"/>
<keyword evidence="1" id="KW-0862">Zinc</keyword>
<dbReference type="RefSeq" id="XP_020156961.1">
    <property type="nucleotide sequence ID" value="XM_020301372.4"/>
</dbReference>
<keyword evidence="1" id="KW-0863">Zinc-finger</keyword>
<dbReference type="OrthoDB" id="1915958at2759"/>
<dbReference type="STRING" id="200361.A0A453J719"/>
<dbReference type="KEGG" id="ats:109742281"/>
<evidence type="ECO:0000313" key="4">
    <source>
        <dbReference type="Proteomes" id="UP000015105"/>
    </source>
</evidence>
<dbReference type="AlphaFoldDB" id="A0A453J719"/>
<dbReference type="InterPro" id="IPR045320">
    <property type="entry name" value="JAGGED/SL1-like"/>
</dbReference>
<dbReference type="SUPFAM" id="SSF57667">
    <property type="entry name" value="beta-beta-alpha zinc fingers"/>
    <property type="match status" value="1"/>
</dbReference>
<accession>A0A453J719</accession>
<proteinExistence type="predicted"/>
<evidence type="ECO:0000256" key="1">
    <source>
        <dbReference type="PROSITE-ProRule" id="PRU00042"/>
    </source>
</evidence>
<dbReference type="Gramene" id="AET4Gv20820600.1">
    <property type="protein sequence ID" value="AET4Gv20820600.1"/>
    <property type="gene ID" value="AET4Gv20820600"/>
</dbReference>
<dbReference type="GO" id="GO:0008270">
    <property type="term" value="F:zinc ion binding"/>
    <property type="evidence" value="ECO:0007669"/>
    <property type="project" value="UniProtKB-KW"/>
</dbReference>
<dbReference type="PROSITE" id="PS00028">
    <property type="entry name" value="ZINC_FINGER_C2H2_1"/>
    <property type="match status" value="1"/>
</dbReference>
<feature type="domain" description="C2H2-type" evidence="2">
    <location>
        <begin position="56"/>
        <end position="83"/>
    </location>
</feature>
<dbReference type="PANTHER" id="PTHR45730:SF108">
    <property type="entry name" value="PROTEIN LATE FLOWERING"/>
    <property type="match status" value="1"/>
</dbReference>
<evidence type="ECO:0000313" key="3">
    <source>
        <dbReference type="EnsemblPlants" id="AET4Gv20820600.1"/>
    </source>
</evidence>
<dbReference type="EnsemblPlants" id="AET4Gv20820600.1">
    <property type="protein sequence ID" value="AET4Gv20820600.1"/>
    <property type="gene ID" value="AET4Gv20820600"/>
</dbReference>
<reference evidence="4" key="2">
    <citation type="journal article" date="2017" name="Nat. Plants">
        <title>The Aegilops tauschii genome reveals multiple impacts of transposons.</title>
        <authorList>
            <person name="Zhao G."/>
            <person name="Zou C."/>
            <person name="Li K."/>
            <person name="Wang K."/>
            <person name="Li T."/>
            <person name="Gao L."/>
            <person name="Zhang X."/>
            <person name="Wang H."/>
            <person name="Yang Z."/>
            <person name="Liu X."/>
            <person name="Jiang W."/>
            <person name="Mao L."/>
            <person name="Kong X."/>
            <person name="Jiao Y."/>
            <person name="Jia J."/>
        </authorList>
    </citation>
    <scope>NUCLEOTIDE SEQUENCE [LARGE SCALE GENOMIC DNA]</scope>
    <source>
        <strain evidence="4">cv. AL8/78</strain>
    </source>
</reference>
<dbReference type="PROSITE" id="PS50157">
    <property type="entry name" value="ZINC_FINGER_C2H2_2"/>
    <property type="match status" value="1"/>
</dbReference>